<reference evidence="2" key="1">
    <citation type="journal article" date="2019" name="Int. J. Syst. Evol. Microbiol.">
        <title>The Global Catalogue of Microorganisms (GCM) 10K type strain sequencing project: providing services to taxonomists for standard genome sequencing and annotation.</title>
        <authorList>
            <consortium name="The Broad Institute Genomics Platform"/>
            <consortium name="The Broad Institute Genome Sequencing Center for Infectious Disease"/>
            <person name="Wu L."/>
            <person name="Ma J."/>
        </authorList>
    </citation>
    <scope>NUCLEOTIDE SEQUENCE [LARGE SCALE GENOMIC DNA]</scope>
    <source>
        <strain evidence="2">NBRC 103632</strain>
    </source>
</reference>
<organism evidence="1 2">
    <name type="scientific">Methylobacterium tardum</name>
    <dbReference type="NCBI Taxonomy" id="374432"/>
    <lineage>
        <taxon>Bacteria</taxon>
        <taxon>Pseudomonadati</taxon>
        <taxon>Pseudomonadota</taxon>
        <taxon>Alphaproteobacteria</taxon>
        <taxon>Hyphomicrobiales</taxon>
        <taxon>Methylobacteriaceae</taxon>
        <taxon>Methylobacterium</taxon>
    </lineage>
</organism>
<dbReference type="Proteomes" id="UP001157440">
    <property type="component" value="Unassembled WGS sequence"/>
</dbReference>
<dbReference type="RefSeq" id="WP_238199057.1">
    <property type="nucleotide sequence ID" value="NZ_BPQZ01000030.1"/>
</dbReference>
<accession>A0AA37WPJ4</accession>
<keyword evidence="2" id="KW-1185">Reference proteome</keyword>
<sequence>MHRFAKELLASKLTLALPPVLRDGERQPLHPGGPYRFDSALLEHRLGTIVPDVIVRRADRDLLVEFQVTHACGPDKIAGIANLGLAAVEIDLSGLLQSAGRRDLEDAILFRSPRRWLHNPKLQRVSAALAEAVDRPVRPDRTSAALERAYAAACREVRAMPVAGLAPARIEADGLSHAIGLEVAGFGCFSVSPRDWQALILMSALDRALVRGPGAVKVETALRQVRERGWVRRRFSRLQPAEVASLRTASSSFALPDMAIAAWATALSLQGLLIPSGRRNEWIIRRETLHSARDARHHGVACGR</sequence>
<protein>
    <submittedName>
        <fullName evidence="1">Uncharacterized protein</fullName>
    </submittedName>
</protein>
<dbReference type="AlphaFoldDB" id="A0AA37WPJ4"/>
<comment type="caution">
    <text evidence="1">The sequence shown here is derived from an EMBL/GenBank/DDBJ whole genome shotgun (WGS) entry which is preliminary data.</text>
</comment>
<proteinExistence type="predicted"/>
<name>A0AA37WPJ4_9HYPH</name>
<dbReference type="EMBL" id="BSPL01000010">
    <property type="protein sequence ID" value="GLS69085.1"/>
    <property type="molecule type" value="Genomic_DNA"/>
</dbReference>
<evidence type="ECO:0000313" key="2">
    <source>
        <dbReference type="Proteomes" id="UP001157440"/>
    </source>
</evidence>
<evidence type="ECO:0000313" key="1">
    <source>
        <dbReference type="EMBL" id="GLS69085.1"/>
    </source>
</evidence>
<gene>
    <name evidence="1" type="ORF">GCM10007890_10970</name>
</gene>